<feature type="non-terminal residue" evidence="3">
    <location>
        <position position="1"/>
    </location>
</feature>
<proteinExistence type="predicted"/>
<dbReference type="PANTHER" id="PTHR12187:SF11">
    <property type="entry name" value="PHOSPHATIDYLINOSITOL-3,4-BISPHOSPHATE 4-PHOSPHATASE"/>
    <property type="match status" value="1"/>
</dbReference>
<evidence type="ECO:0000313" key="3">
    <source>
        <dbReference type="EMBL" id="VDM70511.1"/>
    </source>
</evidence>
<dbReference type="GO" id="GO:0016316">
    <property type="term" value="F:phosphatidylinositol-3,4-bisphosphate 4-phosphatase activity"/>
    <property type="evidence" value="ECO:0007669"/>
    <property type="project" value="InterPro"/>
</dbReference>
<reference evidence="3 4" key="1">
    <citation type="submission" date="2018-11" db="EMBL/GenBank/DDBJ databases">
        <authorList>
            <consortium name="Pathogen Informatics"/>
        </authorList>
    </citation>
    <scope>NUCLEOTIDE SEQUENCE [LARGE SCALE GENOMIC DNA]</scope>
</reference>
<evidence type="ECO:0000256" key="1">
    <source>
        <dbReference type="ARBA" id="ARBA00022801"/>
    </source>
</evidence>
<protein>
    <recommendedName>
        <fullName evidence="5">PH domain-containing protein</fullName>
    </recommendedName>
</protein>
<dbReference type="EMBL" id="UYYB01016391">
    <property type="protein sequence ID" value="VDM70511.1"/>
    <property type="molecule type" value="Genomic_DNA"/>
</dbReference>
<keyword evidence="1" id="KW-0378">Hydrolase</keyword>
<sequence length="273" mass="31028">NLLTCVSTIDAKVPLLFVIEGATVRKYETEVGILCIEGRPQHVFQDSSFACIVIFPDPADNLILRFDSEKLREYWMVKIATCSHQMVRAQLDETAYKFYTMGKQEADIEEPNSVNSFYLTNPYKVSHNFAISQQNNLPSRRVSFAETMSESKLSIVLPLELVKLYKKWITDFAALLESRQHRWPSFAISGLHDVLREVRENSETLEQSAEFLHNYSGPPFRKSMEKHRVAFAPVPTNLHVHSSVVDQRATQSVISCGTASALPLRFQVATLTK</sequence>
<gene>
    <name evidence="3" type="ORF">SVUK_LOCUS5509</name>
</gene>
<name>A0A3P7IB60_STRVU</name>
<accession>A0A3P7IB60</accession>
<organism evidence="3 4">
    <name type="scientific">Strongylus vulgaris</name>
    <name type="common">Blood worm</name>
    <dbReference type="NCBI Taxonomy" id="40348"/>
    <lineage>
        <taxon>Eukaryota</taxon>
        <taxon>Metazoa</taxon>
        <taxon>Ecdysozoa</taxon>
        <taxon>Nematoda</taxon>
        <taxon>Chromadorea</taxon>
        <taxon>Rhabditida</taxon>
        <taxon>Rhabditina</taxon>
        <taxon>Rhabditomorpha</taxon>
        <taxon>Strongyloidea</taxon>
        <taxon>Strongylidae</taxon>
        <taxon>Strongylus</taxon>
    </lineage>
</organism>
<dbReference type="InterPro" id="IPR039034">
    <property type="entry name" value="INPP4"/>
</dbReference>
<keyword evidence="2" id="KW-0443">Lipid metabolism</keyword>
<evidence type="ECO:0000256" key="2">
    <source>
        <dbReference type="ARBA" id="ARBA00023098"/>
    </source>
</evidence>
<dbReference type="PANTHER" id="PTHR12187">
    <property type="entry name" value="AGAP000124-PA"/>
    <property type="match status" value="1"/>
</dbReference>
<dbReference type="AlphaFoldDB" id="A0A3P7IB60"/>
<dbReference type="OrthoDB" id="5831850at2759"/>
<dbReference type="Proteomes" id="UP000270094">
    <property type="component" value="Unassembled WGS sequence"/>
</dbReference>
<dbReference type="GO" id="GO:0005737">
    <property type="term" value="C:cytoplasm"/>
    <property type="evidence" value="ECO:0007669"/>
    <property type="project" value="TreeGrafter"/>
</dbReference>
<evidence type="ECO:0008006" key="5">
    <source>
        <dbReference type="Google" id="ProtNLM"/>
    </source>
</evidence>
<keyword evidence="4" id="KW-1185">Reference proteome</keyword>
<evidence type="ECO:0000313" key="4">
    <source>
        <dbReference type="Proteomes" id="UP000270094"/>
    </source>
</evidence>